<dbReference type="GeneID" id="85467229"/>
<organism evidence="1 2">
    <name type="scientific">Colletotrichum phormii</name>
    <dbReference type="NCBI Taxonomy" id="359342"/>
    <lineage>
        <taxon>Eukaryota</taxon>
        <taxon>Fungi</taxon>
        <taxon>Dikarya</taxon>
        <taxon>Ascomycota</taxon>
        <taxon>Pezizomycotina</taxon>
        <taxon>Sordariomycetes</taxon>
        <taxon>Hypocreomycetidae</taxon>
        <taxon>Glomerellales</taxon>
        <taxon>Glomerellaceae</taxon>
        <taxon>Colletotrichum</taxon>
        <taxon>Colletotrichum acutatum species complex</taxon>
    </lineage>
</organism>
<dbReference type="Proteomes" id="UP001243989">
    <property type="component" value="Unassembled WGS sequence"/>
</dbReference>
<dbReference type="AlphaFoldDB" id="A0AAJ0EKC1"/>
<gene>
    <name evidence="1" type="ORF">BDP81DRAFT_18688</name>
</gene>
<proteinExistence type="predicted"/>
<dbReference type="RefSeq" id="XP_060452309.1">
    <property type="nucleotide sequence ID" value="XM_060582367.1"/>
</dbReference>
<reference evidence="1" key="1">
    <citation type="submission" date="2021-06" db="EMBL/GenBank/DDBJ databases">
        <title>Comparative genomics, transcriptomics and evolutionary studies reveal genomic signatures of adaptation to plant cell wall in hemibiotrophic fungi.</title>
        <authorList>
            <consortium name="DOE Joint Genome Institute"/>
            <person name="Baroncelli R."/>
            <person name="Diaz J.F."/>
            <person name="Benocci T."/>
            <person name="Peng M."/>
            <person name="Battaglia E."/>
            <person name="Haridas S."/>
            <person name="Andreopoulos W."/>
            <person name="Labutti K."/>
            <person name="Pangilinan J."/>
            <person name="Floch G.L."/>
            <person name="Makela M.R."/>
            <person name="Henrissat B."/>
            <person name="Grigoriev I.V."/>
            <person name="Crouch J.A."/>
            <person name="De Vries R.P."/>
            <person name="Sukno S.A."/>
            <person name="Thon M.R."/>
        </authorList>
    </citation>
    <scope>NUCLEOTIDE SEQUENCE</scope>
    <source>
        <strain evidence="1">CBS 102054</strain>
    </source>
</reference>
<keyword evidence="2" id="KW-1185">Reference proteome</keyword>
<evidence type="ECO:0000313" key="1">
    <source>
        <dbReference type="EMBL" id="KAK1656265.1"/>
    </source>
</evidence>
<comment type="caution">
    <text evidence="1">The sequence shown here is derived from an EMBL/GenBank/DDBJ whole genome shotgun (WGS) entry which is preliminary data.</text>
</comment>
<dbReference type="EMBL" id="JAHMHQ010000001">
    <property type="protein sequence ID" value="KAK1656265.1"/>
    <property type="molecule type" value="Genomic_DNA"/>
</dbReference>
<name>A0AAJ0EKC1_9PEZI</name>
<protein>
    <submittedName>
        <fullName evidence="1">Uncharacterized protein</fullName>
    </submittedName>
</protein>
<sequence>MHWLRLVASHSNRLDTTFELSRFLSQKPKEERPYAHLRKADPMTPIGQPYSTVWAGSMSSPSISPQVLSCRSCDRLSALLLILKAERSNNLLPRWNSGYISDAMGPRIEVLCVTGWTRLVDPGQRPDILPRLTARALLRLRSTSAEAPLVNLFSSA</sequence>
<evidence type="ECO:0000313" key="2">
    <source>
        <dbReference type="Proteomes" id="UP001243989"/>
    </source>
</evidence>
<accession>A0AAJ0EKC1</accession>